<evidence type="ECO:0000313" key="2">
    <source>
        <dbReference type="Proteomes" id="UP000644756"/>
    </source>
</evidence>
<protein>
    <submittedName>
        <fullName evidence="1">Uncharacterized protein</fullName>
    </submittedName>
</protein>
<dbReference type="AlphaFoldDB" id="A0A917FNE9"/>
<comment type="caution">
    <text evidence="1">The sequence shown here is derived from an EMBL/GenBank/DDBJ whole genome shotgun (WGS) entry which is preliminary data.</text>
</comment>
<sequence length="332" mass="37280">MKKIICLSHDPGGYDVVSPIALEMLSLGWPVQFYCIGPSAHLNPGQASTFEHVVEIIENEIAANDLSLVITGTSWGSDAEIRIIARCKKENIKTMSILDYWTNYISRFKASNSAQVYPDYYIVMDELAKREAIQEGVPEEILYALGQPGLDKFIRNRITAAPPAGNKILFLSQPLSYLYGDSLGYTEQQVLNDCLAIFSSHKQYDFHIKFHPKETPHIPQAYIQEAVQLDGNLNGLIPNYDYVISMNSMGLLHAALQGKCAISYQPNLAMPDVCISNKLGLSELITSFDWLKHRISNLNNKEQKSIEKSVDSYIWMDGHSTERIVSFIRGVI</sequence>
<reference evidence="1" key="1">
    <citation type="journal article" date="2014" name="Int. J. Syst. Evol. Microbiol.">
        <title>Complete genome sequence of Corynebacterium casei LMG S-19264T (=DSM 44701T), isolated from a smear-ripened cheese.</title>
        <authorList>
            <consortium name="US DOE Joint Genome Institute (JGI-PGF)"/>
            <person name="Walter F."/>
            <person name="Albersmeier A."/>
            <person name="Kalinowski J."/>
            <person name="Ruckert C."/>
        </authorList>
    </citation>
    <scope>NUCLEOTIDE SEQUENCE</scope>
    <source>
        <strain evidence="1">CGMCC 1.12987</strain>
    </source>
</reference>
<proteinExistence type="predicted"/>
<keyword evidence="2" id="KW-1185">Reference proteome</keyword>
<gene>
    <name evidence="1" type="ORF">GCM10010916_05910</name>
</gene>
<reference evidence="1" key="2">
    <citation type="submission" date="2020-09" db="EMBL/GenBank/DDBJ databases">
        <authorList>
            <person name="Sun Q."/>
            <person name="Zhou Y."/>
        </authorList>
    </citation>
    <scope>NUCLEOTIDE SEQUENCE</scope>
    <source>
        <strain evidence="1">CGMCC 1.12987</strain>
    </source>
</reference>
<dbReference type="RefSeq" id="WP_188528883.1">
    <property type="nucleotide sequence ID" value="NZ_BMGR01000002.1"/>
</dbReference>
<evidence type="ECO:0000313" key="1">
    <source>
        <dbReference type="EMBL" id="GGF91446.1"/>
    </source>
</evidence>
<dbReference type="Proteomes" id="UP000644756">
    <property type="component" value="Unassembled WGS sequence"/>
</dbReference>
<organism evidence="1 2">
    <name type="scientific">Paenibacillus abyssi</name>
    <dbReference type="NCBI Taxonomy" id="1340531"/>
    <lineage>
        <taxon>Bacteria</taxon>
        <taxon>Bacillati</taxon>
        <taxon>Bacillota</taxon>
        <taxon>Bacilli</taxon>
        <taxon>Bacillales</taxon>
        <taxon>Paenibacillaceae</taxon>
        <taxon>Paenibacillus</taxon>
    </lineage>
</organism>
<name>A0A917FNE9_9BACL</name>
<accession>A0A917FNE9</accession>
<dbReference type="EMBL" id="BMGR01000002">
    <property type="protein sequence ID" value="GGF91446.1"/>
    <property type="molecule type" value="Genomic_DNA"/>
</dbReference>
<dbReference type="SUPFAM" id="SSF53756">
    <property type="entry name" value="UDP-Glycosyltransferase/glycogen phosphorylase"/>
    <property type="match status" value="1"/>
</dbReference>